<evidence type="ECO:0000313" key="2">
    <source>
        <dbReference type="Proteomes" id="UP000308489"/>
    </source>
</evidence>
<dbReference type="InterPro" id="IPR027417">
    <property type="entry name" value="P-loop_NTPase"/>
</dbReference>
<proteinExistence type="predicted"/>
<dbReference type="RefSeq" id="WP_415803863.1">
    <property type="nucleotide sequence ID" value="NZ_CBCSDB010000027.1"/>
</dbReference>
<dbReference type="EMBL" id="LR590481">
    <property type="protein sequence ID" value="VTQ81556.1"/>
    <property type="molecule type" value="Genomic_DNA"/>
</dbReference>
<gene>
    <name evidence="1" type="ORF">NCTC503_00028</name>
</gene>
<dbReference type="SUPFAM" id="SSF52540">
    <property type="entry name" value="P-loop containing nucleoside triphosphate hydrolases"/>
    <property type="match status" value="1"/>
</dbReference>
<organism evidence="1 2">
    <name type="scientific">Hathewaya histolytica</name>
    <name type="common">Clostridium histolyticum</name>
    <dbReference type="NCBI Taxonomy" id="1498"/>
    <lineage>
        <taxon>Bacteria</taxon>
        <taxon>Bacillati</taxon>
        <taxon>Bacillota</taxon>
        <taxon>Clostridia</taxon>
        <taxon>Eubacteriales</taxon>
        <taxon>Clostridiaceae</taxon>
        <taxon>Hathewaya</taxon>
    </lineage>
</organism>
<keyword evidence="2" id="KW-1185">Reference proteome</keyword>
<dbReference type="Gene3D" id="3.40.50.300">
    <property type="entry name" value="P-loop containing nucleotide triphosphate hydrolases"/>
    <property type="match status" value="1"/>
</dbReference>
<name>A0A4U9QSL8_HATHI</name>
<reference evidence="1 2" key="1">
    <citation type="submission" date="2019-05" db="EMBL/GenBank/DDBJ databases">
        <authorList>
            <consortium name="Pathogen Informatics"/>
        </authorList>
    </citation>
    <scope>NUCLEOTIDE SEQUENCE [LARGE SCALE GENOMIC DNA]</scope>
    <source>
        <strain evidence="1 2">NCTC503</strain>
    </source>
</reference>
<dbReference type="Proteomes" id="UP000308489">
    <property type="component" value="Chromosome 1"/>
</dbReference>
<dbReference type="AlphaFoldDB" id="A0A4U9QSL8"/>
<dbReference type="KEGG" id="hhw:NCTC503_00028"/>
<accession>A0A4U9QSL8</accession>
<sequence>MGIIKEMKERLEQSIIIVTHDPKVATYADRVVFIHDGMIVDEYIKGEDKGNINEILEKFKGIMEG</sequence>
<evidence type="ECO:0000313" key="1">
    <source>
        <dbReference type="EMBL" id="VTQ81556.1"/>
    </source>
</evidence>
<protein>
    <submittedName>
        <fullName evidence="1">ABC transporter</fullName>
    </submittedName>
</protein>